<reference evidence="2" key="1">
    <citation type="submission" date="2018-09" db="EMBL/GenBank/DDBJ databases">
        <title>The complete genome of Acinetobacter sp. strain WCHAc010005.</title>
        <authorList>
            <person name="Hu Y."/>
            <person name="Long H."/>
            <person name="Feng Y."/>
            <person name="Zong Z."/>
        </authorList>
    </citation>
    <scope>NUCLEOTIDE SEQUENCE [LARGE SCALE GENOMIC DNA]</scope>
    <source>
        <strain evidence="2">WCHAc010005</strain>
    </source>
</reference>
<sequence>MNILIVGNGFDLSHYLPTKYDHFMDVMRAIEEKNTGEKVKDLSIHSVEEWVNEIDKIFEKRKDQIDPDYAMNFDELFSKTRESYFIAKTKEFYLTEQINLSAKDVFKLQYRLELNSWYQYFKKHVEEIKTWIDFEQKIESVIVATAQCIADLEKINNTSDVHSYLTWKSKEQFRIKEKIFHILDCFGLWEAEEYVLMAVAGGKTVKGSRPNINPRFCYGGNLENGLNPLSFLDFLQQQLEQFIVIFDLYLELVISQLNPASMLDIEAKEFVYPDKIYSFNYTNTYQRIHDSVEVEYLHGSHGEYQNIVLGVSDLEDESLKKIKAYGFTKYHQKLFKDTDYLFLDEYKKNIEDTKRKFDEDLQLMSANALSDIKARFMKMGYTGNNINLDLNFYIWGHSLDVSDKDYIHDLFSLNDDMDRNVRVIVYHFNKTAKFDLLNNLLAILGKDKVEHWMKNKWLQFKENPKIVPENAITLEDLPKM</sequence>
<dbReference type="KEGG" id="achi:CDG60_16355"/>
<dbReference type="EMBL" id="CP032134">
    <property type="protein sequence ID" value="AXY57994.1"/>
    <property type="molecule type" value="Genomic_DNA"/>
</dbReference>
<gene>
    <name evidence="1" type="ORF">CDG60_16355</name>
</gene>
<evidence type="ECO:0008006" key="3">
    <source>
        <dbReference type="Google" id="ProtNLM"/>
    </source>
</evidence>
<proteinExistence type="predicted"/>
<accession>A0A3B7M1F6</accession>
<dbReference type="Proteomes" id="UP000263753">
    <property type="component" value="Chromosome"/>
</dbReference>
<dbReference type="RefSeq" id="WP_087512190.1">
    <property type="nucleotide sequence ID" value="NZ_CP032134.1"/>
</dbReference>
<dbReference type="InterPro" id="IPR025935">
    <property type="entry name" value="AbiH"/>
</dbReference>
<evidence type="ECO:0000313" key="2">
    <source>
        <dbReference type="Proteomes" id="UP000263753"/>
    </source>
</evidence>
<protein>
    <recommendedName>
        <fullName evidence="3">Bacteriophage abortive infection AbiH</fullName>
    </recommendedName>
</protein>
<dbReference type="Pfam" id="PF14253">
    <property type="entry name" value="AbiH"/>
    <property type="match status" value="2"/>
</dbReference>
<evidence type="ECO:0000313" key="1">
    <source>
        <dbReference type="EMBL" id="AXY57994.1"/>
    </source>
</evidence>
<organism evidence="1 2">
    <name type="scientific">Acinetobacter chinensis</name>
    <dbReference type="NCBI Taxonomy" id="2004650"/>
    <lineage>
        <taxon>Bacteria</taxon>
        <taxon>Pseudomonadati</taxon>
        <taxon>Pseudomonadota</taxon>
        <taxon>Gammaproteobacteria</taxon>
        <taxon>Moraxellales</taxon>
        <taxon>Moraxellaceae</taxon>
        <taxon>Acinetobacter</taxon>
    </lineage>
</organism>
<dbReference type="AlphaFoldDB" id="A0A3B7M1F6"/>
<name>A0A3B7M1F6_9GAMM</name>